<proteinExistence type="predicted"/>
<organism evidence="1">
    <name type="scientific">Rhipicephalus microplus</name>
    <name type="common">Cattle tick</name>
    <name type="synonym">Boophilus microplus</name>
    <dbReference type="NCBI Taxonomy" id="6941"/>
    <lineage>
        <taxon>Eukaryota</taxon>
        <taxon>Metazoa</taxon>
        <taxon>Ecdysozoa</taxon>
        <taxon>Arthropoda</taxon>
        <taxon>Chelicerata</taxon>
        <taxon>Arachnida</taxon>
        <taxon>Acari</taxon>
        <taxon>Parasitiformes</taxon>
        <taxon>Ixodida</taxon>
        <taxon>Ixodoidea</taxon>
        <taxon>Ixodidae</taxon>
        <taxon>Rhipicephalinae</taxon>
        <taxon>Rhipicephalus</taxon>
        <taxon>Boophilus</taxon>
    </lineage>
</organism>
<evidence type="ECO:0000313" key="1">
    <source>
        <dbReference type="EMBL" id="NIE49905.1"/>
    </source>
</evidence>
<dbReference type="EMBL" id="GIKN01007632">
    <property type="protein sequence ID" value="NIE49905.1"/>
    <property type="molecule type" value="Transcribed_RNA"/>
</dbReference>
<sequence>MMHARPPSSYSIYRAFRALRPRCLLLTSYCHSLQFYNILSQQASKTIVVKCHTVSQALFHQLNQYEILHPKHEKPCCRFTKQMCQLDKMNENKGHMEKLCYQNTAFPFRDHAL</sequence>
<protein>
    <submittedName>
        <fullName evidence="1">Uncharacterized protein</fullName>
    </submittedName>
</protein>
<accession>A0A6G5AFY2</accession>
<dbReference type="AlphaFoldDB" id="A0A6G5AFY2"/>
<reference evidence="1" key="1">
    <citation type="submission" date="2020-03" db="EMBL/GenBank/DDBJ databases">
        <title>A transcriptome and proteome of the tick Rhipicephalus microplus shaped by the genetic composition of its hosts and developmental stage.</title>
        <authorList>
            <person name="Garcia G.R."/>
            <person name="Ribeiro J.M.C."/>
            <person name="Maruyama S.R."/>
            <person name="Gardinasse L.G."/>
            <person name="Nelson K."/>
            <person name="Ferreira B.R."/>
            <person name="Andrade T.G."/>
            <person name="Santos I.K.F.M."/>
        </authorList>
    </citation>
    <scope>NUCLEOTIDE SEQUENCE</scope>
    <source>
        <strain evidence="1">NSGR</strain>
        <tissue evidence="1">Salivary glands</tissue>
    </source>
</reference>
<name>A0A6G5AFY2_RHIMP</name>